<dbReference type="Pfam" id="PF07883">
    <property type="entry name" value="Cupin_2"/>
    <property type="match status" value="1"/>
</dbReference>
<gene>
    <name evidence="2" type="ORF">SLNWT_7271</name>
</gene>
<accession>A0A0B5FB04</accession>
<name>A0A0B5FB04_STRA4</name>
<proteinExistence type="predicted"/>
<reference evidence="2 3" key="1">
    <citation type="submission" date="2015-01" db="EMBL/GenBank/DDBJ databases">
        <title>Enhanced salinomycin production by adjusting the supply of polyketide extender units in Streptomyce albus DSM 41398.</title>
        <authorList>
            <person name="Lu C."/>
        </authorList>
    </citation>
    <scope>NUCLEOTIDE SEQUENCE [LARGE SCALE GENOMIC DNA]</scope>
    <source>
        <strain evidence="3">ATCC 21838 / DSM 41398 / FERM P-419 / JCM 4703 / NBRC 107858</strain>
    </source>
</reference>
<dbReference type="Proteomes" id="UP000031523">
    <property type="component" value="Chromosome"/>
</dbReference>
<dbReference type="InterPro" id="IPR014710">
    <property type="entry name" value="RmlC-like_jellyroll"/>
</dbReference>
<dbReference type="Gene3D" id="2.60.120.10">
    <property type="entry name" value="Jelly Rolls"/>
    <property type="match status" value="1"/>
</dbReference>
<dbReference type="CDD" id="cd02208">
    <property type="entry name" value="cupin_RmlC-like"/>
    <property type="match status" value="1"/>
</dbReference>
<dbReference type="InterPro" id="IPR013096">
    <property type="entry name" value="Cupin_2"/>
</dbReference>
<evidence type="ECO:0000313" key="3">
    <source>
        <dbReference type="Proteomes" id="UP000031523"/>
    </source>
</evidence>
<keyword evidence="3" id="KW-1185">Reference proteome</keyword>
<dbReference type="InterPro" id="IPR011051">
    <property type="entry name" value="RmlC_Cupin_sf"/>
</dbReference>
<dbReference type="EMBL" id="CP010519">
    <property type="protein sequence ID" value="AJE87647.1"/>
    <property type="molecule type" value="Genomic_DNA"/>
</dbReference>
<dbReference type="AlphaFoldDB" id="A0A0B5FB04"/>
<feature type="domain" description="Cupin type-2" evidence="1">
    <location>
        <begin position="40"/>
        <end position="97"/>
    </location>
</feature>
<dbReference type="SUPFAM" id="SSF51182">
    <property type="entry name" value="RmlC-like cupins"/>
    <property type="match status" value="1"/>
</dbReference>
<sequence>MPATADVPARLPEILAAAAENSGGALWRLAAEPRQLDANLVRIAPHGGVGAHREQVLDVLLYVAEGEGTLLSGGREQPLAPGTVVWLPRGCERALSAGTTGLVYLTAHPRRPGLSIGGAGTGPAAVAQGGEAACQLHRVCADCGRLAGESDARYCARCGAALPHD</sequence>
<protein>
    <recommendedName>
        <fullName evidence="1">Cupin type-2 domain-containing protein</fullName>
    </recommendedName>
</protein>
<organism evidence="2 3">
    <name type="scientific">Streptomyces albus (strain ATCC 21838 / DSM 41398 / FERM P-419 / JCM 4703 / NBRC 107858)</name>
    <dbReference type="NCBI Taxonomy" id="1081613"/>
    <lineage>
        <taxon>Bacteria</taxon>
        <taxon>Bacillati</taxon>
        <taxon>Actinomycetota</taxon>
        <taxon>Actinomycetes</taxon>
        <taxon>Kitasatosporales</taxon>
        <taxon>Streptomycetaceae</taxon>
        <taxon>Streptomyces</taxon>
    </lineage>
</organism>
<evidence type="ECO:0000259" key="1">
    <source>
        <dbReference type="Pfam" id="PF07883"/>
    </source>
</evidence>
<dbReference type="KEGG" id="sals:SLNWT_7271"/>
<evidence type="ECO:0000313" key="2">
    <source>
        <dbReference type="EMBL" id="AJE87647.1"/>
    </source>
</evidence>